<sequence length="594" mass="68469">MVADLLLKYPQSHLINYIYKCQTEEIIIGHEITQQHDLLLEHFSDPDIRVDFTEANKRIKFIEEKCKHSEAPFAGKPFLLGLFQKAFIESIYIFYIYDQEIYDRHTDDERSKSKELSCDYGWVRKHQDVLLLVARKNGKTPLIAALCLAEFFCGEKGTKALCSSNDYAQADLAFQAINAMREESPALEKVTRKNIKGIFFGNPKNPKRKGKFSYANKGNILKISAKTGAKEGKNIRVGMADEIHEMKDKTPIMPIRQALSTQDNPVYFELTTEGFVNDGYLDERLKEARQVLNRELERPRWLIWLFTQDSEAEVWQNEASWVKSNPGLGFIKKRSFLRSMIEESKTSNSTRAFVMSKDFNFKQNNASAWLMSDDINNTETFNIEDFRGCFAIGSVDLSKSGDLASARVTIMKKGSRKKYTLQKYFIPESKIADLNKDDKEKFLDWIRKDLVTISPGNENDFSLITAWFVGLYKDYGLRIYKVGYDKWSAVYWVKEMEDMGFECIRVDQSFGSMSEPMKLVEADLKGKLLNYGDNPIDRYCLENTALNINSKAEIMPVKIQSKENKKIDGSVTMIIGYRIYIDNRSEFIRLVEGS</sequence>
<gene>
    <name evidence="3" type="ORF">SAMN04490355_104029</name>
</gene>
<dbReference type="Gene3D" id="3.40.50.300">
    <property type="entry name" value="P-loop containing nucleotide triphosphate hydrolases"/>
    <property type="match status" value="1"/>
</dbReference>
<dbReference type="PANTHER" id="PTHR41287">
    <property type="match status" value="1"/>
</dbReference>
<reference evidence="4" key="1">
    <citation type="submission" date="2016-10" db="EMBL/GenBank/DDBJ databases">
        <authorList>
            <person name="Varghese N."/>
            <person name="Submissions S."/>
        </authorList>
    </citation>
    <scope>NUCLEOTIDE SEQUENCE [LARGE SCALE GENOMIC DNA]</scope>
    <source>
        <strain evidence="4">DSM 13327</strain>
    </source>
</reference>
<dbReference type="Pfam" id="PF20441">
    <property type="entry name" value="TerL_nuclease"/>
    <property type="match status" value="1"/>
</dbReference>
<dbReference type="STRING" id="1123291.SAMN04490355_104029"/>
<dbReference type="OrthoDB" id="9760250at2"/>
<evidence type="ECO:0000313" key="3">
    <source>
        <dbReference type="EMBL" id="SFM09273.1"/>
    </source>
</evidence>
<dbReference type="InterPro" id="IPR046461">
    <property type="entry name" value="TerL_ATPase"/>
</dbReference>
<dbReference type="InterPro" id="IPR005021">
    <property type="entry name" value="Terminase_largesu-like"/>
</dbReference>
<dbReference type="GO" id="GO:0004519">
    <property type="term" value="F:endonuclease activity"/>
    <property type="evidence" value="ECO:0007669"/>
    <property type="project" value="InterPro"/>
</dbReference>
<dbReference type="AlphaFoldDB" id="A0A1I4N206"/>
<dbReference type="EMBL" id="FOTS01000040">
    <property type="protein sequence ID" value="SFM09273.1"/>
    <property type="molecule type" value="Genomic_DNA"/>
</dbReference>
<evidence type="ECO:0000313" key="4">
    <source>
        <dbReference type="Proteomes" id="UP000199520"/>
    </source>
</evidence>
<dbReference type="PANTHER" id="PTHR41287:SF1">
    <property type="entry name" value="PROTEIN YMFN"/>
    <property type="match status" value="1"/>
</dbReference>
<proteinExistence type="predicted"/>
<dbReference type="RefSeq" id="WP_090940812.1">
    <property type="nucleotide sequence ID" value="NZ_FOTS01000040.1"/>
</dbReference>
<keyword evidence="4" id="KW-1185">Reference proteome</keyword>
<dbReference type="InterPro" id="IPR046462">
    <property type="entry name" value="TerL_nuclease"/>
</dbReference>
<feature type="domain" description="Terminase large subunit-like ATPase" evidence="1">
    <location>
        <begin position="120"/>
        <end position="288"/>
    </location>
</feature>
<protein>
    <submittedName>
        <fullName evidence="3">Phage terminase-like protein, large subunit, contains N-terminal HTH domain</fullName>
    </submittedName>
</protein>
<dbReference type="Proteomes" id="UP000199520">
    <property type="component" value="Unassembled WGS sequence"/>
</dbReference>
<evidence type="ECO:0000259" key="1">
    <source>
        <dbReference type="Pfam" id="PF03354"/>
    </source>
</evidence>
<feature type="domain" description="Terminase large subunit-like endonuclease" evidence="2">
    <location>
        <begin position="304"/>
        <end position="575"/>
    </location>
</feature>
<evidence type="ECO:0000259" key="2">
    <source>
        <dbReference type="Pfam" id="PF20441"/>
    </source>
</evidence>
<name>A0A1I4N206_9FIRM</name>
<dbReference type="Pfam" id="PF03354">
    <property type="entry name" value="TerL_ATPase"/>
    <property type="match status" value="1"/>
</dbReference>
<dbReference type="InterPro" id="IPR027417">
    <property type="entry name" value="P-loop_NTPase"/>
</dbReference>
<accession>A0A1I4N206</accession>
<organism evidence="3 4">
    <name type="scientific">Pelosinus propionicus DSM 13327</name>
    <dbReference type="NCBI Taxonomy" id="1123291"/>
    <lineage>
        <taxon>Bacteria</taxon>
        <taxon>Bacillati</taxon>
        <taxon>Bacillota</taxon>
        <taxon>Negativicutes</taxon>
        <taxon>Selenomonadales</taxon>
        <taxon>Sporomusaceae</taxon>
        <taxon>Pelosinus</taxon>
    </lineage>
</organism>